<dbReference type="GO" id="GO:0008270">
    <property type="term" value="F:zinc ion binding"/>
    <property type="evidence" value="ECO:0007669"/>
    <property type="project" value="UniProtKB-KW"/>
</dbReference>
<dbReference type="AlphaFoldDB" id="S8D8E8"/>
<dbReference type="PANTHER" id="PTHR12831:SF0">
    <property type="entry name" value="GENERAL TRANSCRIPTION FACTOR IIH SUBUNIT 3"/>
    <property type="match status" value="1"/>
</dbReference>
<dbReference type="GO" id="GO:0006355">
    <property type="term" value="P:regulation of DNA-templated transcription"/>
    <property type="evidence" value="ECO:0007669"/>
    <property type="project" value="InterPro"/>
</dbReference>
<evidence type="ECO:0000256" key="9">
    <source>
        <dbReference type="ARBA" id="ARBA00023204"/>
    </source>
</evidence>
<sequence length="208" mass="22996">MDSLTSKTYADDVSLLMVLMDANPFSWDSLKSAFPFSNFLSHVVSFLNAILLLNPLNHVVVIATGFSYCDFIFDSTTSQNQSQHCGETLLQRLEEFVEKDESMCRVSSVHGSCFSLLSGSLSMALCYIQRIFRTGNRHPQPRILCLHGSPDGPGQYIAIMNSIFSAQRLMVPIDSCLVGAEHSAFLQQASHITRGVYLKPQIPPDGLS</sequence>
<keyword evidence="9 11" id="KW-0234">DNA repair</keyword>
<dbReference type="EMBL" id="AUSU01000331">
    <property type="protein sequence ID" value="EPS73731.1"/>
    <property type="molecule type" value="Genomic_DNA"/>
</dbReference>
<keyword evidence="7 11" id="KW-0805">Transcription regulation</keyword>
<organism evidence="12 13">
    <name type="scientific">Genlisea aurea</name>
    <dbReference type="NCBI Taxonomy" id="192259"/>
    <lineage>
        <taxon>Eukaryota</taxon>
        <taxon>Viridiplantae</taxon>
        <taxon>Streptophyta</taxon>
        <taxon>Embryophyta</taxon>
        <taxon>Tracheophyta</taxon>
        <taxon>Spermatophyta</taxon>
        <taxon>Magnoliopsida</taxon>
        <taxon>eudicotyledons</taxon>
        <taxon>Gunneridae</taxon>
        <taxon>Pentapetalae</taxon>
        <taxon>asterids</taxon>
        <taxon>lamiids</taxon>
        <taxon>Lamiales</taxon>
        <taxon>Lentibulariaceae</taxon>
        <taxon>Genlisea</taxon>
    </lineage>
</organism>
<comment type="subunit">
    <text evidence="11">Component of the 7-subunit TFIIH core complex composed of XPB, XPD, TFB1/GTF2H1, GTF2H2/P44, TFB4/GTF2H3, TFB2/GTF2H4 and TFB5/GTF2H5, which is active in NER. The core complex associates with the 3-subunit CDK-activating kinase (CAK) module composed of CYCH1/cyclin H1, CDKD and MAT1/At4g30820 to form the 10-subunit holoenzyme (holo-TFIIH) active in transcription.</text>
</comment>
<reference evidence="12 13" key="1">
    <citation type="journal article" date="2013" name="BMC Genomics">
        <title>The miniature genome of a carnivorous plant Genlisea aurea contains a low number of genes and short non-coding sequences.</title>
        <authorList>
            <person name="Leushkin E.V."/>
            <person name="Sutormin R.A."/>
            <person name="Nabieva E.R."/>
            <person name="Penin A.A."/>
            <person name="Kondrashov A.S."/>
            <person name="Logacheva M.D."/>
        </authorList>
    </citation>
    <scope>NUCLEOTIDE SEQUENCE [LARGE SCALE GENOMIC DNA]</scope>
</reference>
<evidence type="ECO:0000256" key="6">
    <source>
        <dbReference type="ARBA" id="ARBA00022833"/>
    </source>
</evidence>
<evidence type="ECO:0000256" key="7">
    <source>
        <dbReference type="ARBA" id="ARBA00023015"/>
    </source>
</evidence>
<evidence type="ECO:0000256" key="5">
    <source>
        <dbReference type="ARBA" id="ARBA00022771"/>
    </source>
</evidence>
<evidence type="ECO:0000313" key="12">
    <source>
        <dbReference type="EMBL" id="EPS73731.1"/>
    </source>
</evidence>
<dbReference type="InterPro" id="IPR036465">
    <property type="entry name" value="vWFA_dom_sf"/>
</dbReference>
<comment type="subcellular location">
    <subcellularLocation>
        <location evidence="1 11">Nucleus</location>
    </subcellularLocation>
</comment>
<dbReference type="GO" id="GO:0005675">
    <property type="term" value="C:transcription factor TFIIH holo complex"/>
    <property type="evidence" value="ECO:0007669"/>
    <property type="project" value="UniProtKB-UniRule"/>
</dbReference>
<evidence type="ECO:0000256" key="10">
    <source>
        <dbReference type="ARBA" id="ARBA00023242"/>
    </source>
</evidence>
<dbReference type="Pfam" id="PF03850">
    <property type="entry name" value="Tfb4"/>
    <property type="match status" value="1"/>
</dbReference>
<comment type="similarity">
    <text evidence="2 11">Belongs to the TFB4 family.</text>
</comment>
<dbReference type="Proteomes" id="UP000015453">
    <property type="component" value="Unassembled WGS sequence"/>
</dbReference>
<dbReference type="PANTHER" id="PTHR12831">
    <property type="entry name" value="TRANSCRIPTION INITIATION FACTOR IIH TFIIH , POLYPEPTIDE 3-RELATED"/>
    <property type="match status" value="1"/>
</dbReference>
<keyword evidence="5 11" id="KW-0863">Zinc-finger</keyword>
<evidence type="ECO:0000256" key="1">
    <source>
        <dbReference type="ARBA" id="ARBA00004123"/>
    </source>
</evidence>
<evidence type="ECO:0000256" key="4">
    <source>
        <dbReference type="ARBA" id="ARBA00022763"/>
    </source>
</evidence>
<accession>S8D8E8</accession>
<evidence type="ECO:0000256" key="2">
    <source>
        <dbReference type="ARBA" id="ARBA00005273"/>
    </source>
</evidence>
<evidence type="ECO:0000256" key="8">
    <source>
        <dbReference type="ARBA" id="ARBA00023163"/>
    </source>
</evidence>
<name>S8D8E8_9LAMI</name>
<feature type="non-terminal residue" evidence="12">
    <location>
        <position position="208"/>
    </location>
</feature>
<evidence type="ECO:0000256" key="3">
    <source>
        <dbReference type="ARBA" id="ARBA00022723"/>
    </source>
</evidence>
<comment type="function">
    <text evidence="11">Component of the general transcription and DNA repair factor IIH (TFIIH) core complex, which is involved in general and transcription-coupled nucleotide excision repair (NER) of damaged DNA and, when complexed to CAK, in RNA transcription by RNA polymerase II. In NER, TFIIH acts by opening DNA around the lesion to allow the excision of the damaged oligonucleotide and its replacement by a new DNA fragment. In transcription, TFIIH has an essential role in transcription initiation. When the pre-initiation complex (PIC) has been established, TFIIH is required for promoter opening and promoter escape. Phosphorylation of the C-terminal tail (CTD) of the largest subunit of RNA polymerase II by the kinase module CAK controls the initiation of transcription.</text>
</comment>
<gene>
    <name evidence="12" type="ORF">M569_01027</name>
</gene>
<dbReference type="Gene3D" id="3.40.50.410">
    <property type="entry name" value="von Willebrand factor, type A domain"/>
    <property type="match status" value="1"/>
</dbReference>
<dbReference type="GO" id="GO:0006289">
    <property type="term" value="P:nucleotide-excision repair"/>
    <property type="evidence" value="ECO:0007669"/>
    <property type="project" value="UniProtKB-UniRule"/>
</dbReference>
<dbReference type="GO" id="GO:0000439">
    <property type="term" value="C:transcription factor TFIIH core complex"/>
    <property type="evidence" value="ECO:0007669"/>
    <property type="project" value="UniProtKB-UniRule"/>
</dbReference>
<keyword evidence="6 11" id="KW-0862">Zinc</keyword>
<keyword evidence="10 11" id="KW-0539">Nucleus</keyword>
<keyword evidence="4 11" id="KW-0227">DNA damage</keyword>
<keyword evidence="13" id="KW-1185">Reference proteome</keyword>
<keyword evidence="3 11" id="KW-0479">Metal-binding</keyword>
<dbReference type="InterPro" id="IPR004600">
    <property type="entry name" value="TFIIH_Tfb4/GTF2H3"/>
</dbReference>
<proteinExistence type="inferred from homology"/>
<evidence type="ECO:0000256" key="11">
    <source>
        <dbReference type="RuleBase" id="RU368090"/>
    </source>
</evidence>
<comment type="caution">
    <text evidence="12">The sequence shown here is derived from an EMBL/GenBank/DDBJ whole genome shotgun (WGS) entry which is preliminary data.</text>
</comment>
<protein>
    <recommendedName>
        <fullName evidence="11">General transcription and DNA repair factor IIH subunit TFB4</fullName>
    </recommendedName>
    <alternativeName>
        <fullName evidence="11">RNA polymerase II transcription factor B subunit 4</fullName>
    </alternativeName>
</protein>
<keyword evidence="8 11" id="KW-0804">Transcription</keyword>
<dbReference type="OrthoDB" id="17307at2759"/>
<evidence type="ECO:0000313" key="13">
    <source>
        <dbReference type="Proteomes" id="UP000015453"/>
    </source>
</evidence>